<keyword evidence="4" id="KW-1185">Reference proteome</keyword>
<evidence type="ECO:0000256" key="2">
    <source>
        <dbReference type="SAM" id="Phobius"/>
    </source>
</evidence>
<feature type="transmembrane region" description="Helical" evidence="2">
    <location>
        <begin position="15"/>
        <end position="35"/>
    </location>
</feature>
<evidence type="ECO:0000313" key="3">
    <source>
        <dbReference type="EMBL" id="KAG5761981.1"/>
    </source>
</evidence>
<name>A0A9P7HJU4_9HYPO</name>
<keyword evidence="2" id="KW-0812">Transmembrane</keyword>
<keyword evidence="2" id="KW-0472">Membrane</keyword>
<feature type="transmembrane region" description="Helical" evidence="2">
    <location>
        <begin position="56"/>
        <end position="78"/>
    </location>
</feature>
<comment type="caution">
    <text evidence="3">The sequence shown here is derived from an EMBL/GenBank/DDBJ whole genome shotgun (WGS) entry which is preliminary data.</text>
</comment>
<protein>
    <submittedName>
        <fullName evidence="3">Uncharacterized protein</fullName>
    </submittedName>
</protein>
<sequence>MVLALAIGHTVNPAVGSGVGFGIFIAFNILAIILSKSPDSRPPGLLGKKQCIVQDVVVTILLSPILAIIVSFALPLFYTKRNDPLHIFAFASTCGVMCIVAVGFILPRWFDVFVPPEKLHLCDTFYAPQVVMAPLEVRRDEVIEHEQHAGEGRAREGNAEPRPRKKPEAQSF</sequence>
<feature type="region of interest" description="Disordered" evidence="1">
    <location>
        <begin position="146"/>
        <end position="172"/>
    </location>
</feature>
<reference evidence="3" key="2">
    <citation type="submission" date="2020-10" db="EMBL/GenBank/DDBJ databases">
        <authorList>
            <person name="Peck L.D."/>
            <person name="Nowell R.W."/>
            <person name="Flood J."/>
            <person name="Ryan M.J."/>
            <person name="Barraclough T.G."/>
        </authorList>
    </citation>
    <scope>NUCLEOTIDE SEQUENCE</scope>
    <source>
        <strain evidence="3">IMI 127659i</strain>
    </source>
</reference>
<reference evidence="3" key="1">
    <citation type="journal article" date="2020" name="bioRxiv">
        <title>Historical genomics reveals the evolutionary mechanisms behind multiple outbreaks of the host-specific coffee wilt pathogen Fusarium xylarioides.</title>
        <authorList>
            <person name="Peck D."/>
            <person name="Nowell R.W."/>
            <person name="Flood J."/>
            <person name="Ryan M.J."/>
            <person name="Barraclough T.G."/>
        </authorList>
    </citation>
    <scope>NUCLEOTIDE SEQUENCE</scope>
    <source>
        <strain evidence="3">IMI 127659i</strain>
    </source>
</reference>
<dbReference type="EMBL" id="JADFTT010000407">
    <property type="protein sequence ID" value="KAG5761981.1"/>
    <property type="molecule type" value="Genomic_DNA"/>
</dbReference>
<dbReference type="OrthoDB" id="6581954at2759"/>
<proteinExistence type="predicted"/>
<feature type="transmembrane region" description="Helical" evidence="2">
    <location>
        <begin position="84"/>
        <end position="106"/>
    </location>
</feature>
<gene>
    <name evidence="3" type="ORF">H9Q72_009910</name>
</gene>
<organism evidence="3 4">
    <name type="scientific">Fusarium xylarioides</name>
    <dbReference type="NCBI Taxonomy" id="221167"/>
    <lineage>
        <taxon>Eukaryota</taxon>
        <taxon>Fungi</taxon>
        <taxon>Dikarya</taxon>
        <taxon>Ascomycota</taxon>
        <taxon>Pezizomycotina</taxon>
        <taxon>Sordariomycetes</taxon>
        <taxon>Hypocreomycetidae</taxon>
        <taxon>Hypocreales</taxon>
        <taxon>Nectriaceae</taxon>
        <taxon>Fusarium</taxon>
        <taxon>Fusarium fujikuroi species complex</taxon>
    </lineage>
</organism>
<evidence type="ECO:0000313" key="4">
    <source>
        <dbReference type="Proteomes" id="UP000750502"/>
    </source>
</evidence>
<evidence type="ECO:0000256" key="1">
    <source>
        <dbReference type="SAM" id="MobiDB-lite"/>
    </source>
</evidence>
<accession>A0A9P7HJU4</accession>
<keyword evidence="2" id="KW-1133">Transmembrane helix</keyword>
<dbReference type="AlphaFoldDB" id="A0A9P7HJU4"/>
<dbReference type="Proteomes" id="UP000750502">
    <property type="component" value="Unassembled WGS sequence"/>
</dbReference>